<evidence type="ECO:0000256" key="4">
    <source>
        <dbReference type="ARBA" id="ARBA00022517"/>
    </source>
</evidence>
<dbReference type="Proteomes" id="UP001143747">
    <property type="component" value="Unassembled WGS sequence"/>
</dbReference>
<evidence type="ECO:0000256" key="6">
    <source>
        <dbReference type="ARBA" id="ARBA00022722"/>
    </source>
</evidence>
<evidence type="ECO:0000256" key="2">
    <source>
        <dbReference type="ARBA" id="ARBA00005858"/>
    </source>
</evidence>
<evidence type="ECO:0000256" key="5">
    <source>
        <dbReference type="ARBA" id="ARBA00022649"/>
    </source>
</evidence>
<dbReference type="GO" id="GO:0030688">
    <property type="term" value="C:preribosome, small subunit precursor"/>
    <property type="evidence" value="ECO:0007669"/>
    <property type="project" value="TreeGrafter"/>
</dbReference>
<reference evidence="11" key="1">
    <citation type="submission" date="2022-01" db="EMBL/GenBank/DDBJ databases">
        <title>Draft genome of Methanogenium marinum DSM 15558.</title>
        <authorList>
            <person name="Chen S.-C."/>
            <person name="You Y.-T."/>
        </authorList>
    </citation>
    <scope>NUCLEOTIDE SEQUENCE</scope>
    <source>
        <strain evidence="11">DSM 15558</strain>
    </source>
</reference>
<dbReference type="AlphaFoldDB" id="A0A9Q4KTA9"/>
<dbReference type="GO" id="GO:0046872">
    <property type="term" value="F:metal ion binding"/>
    <property type="evidence" value="ECO:0007669"/>
    <property type="project" value="UniProtKB-KW"/>
</dbReference>
<dbReference type="SUPFAM" id="SSF88723">
    <property type="entry name" value="PIN domain-like"/>
    <property type="match status" value="1"/>
</dbReference>
<comment type="similarity">
    <text evidence="2">Belongs to the NOB1 family.</text>
</comment>
<keyword evidence="7" id="KW-0479">Metal-binding</keyword>
<dbReference type="PANTHER" id="PTHR12814:SF2">
    <property type="entry name" value="RNA-BINDING PROTEIN NOB1"/>
    <property type="match status" value="1"/>
</dbReference>
<dbReference type="Gene3D" id="3.40.50.1010">
    <property type="entry name" value="5'-nuclease"/>
    <property type="match status" value="1"/>
</dbReference>
<dbReference type="CDD" id="cd09876">
    <property type="entry name" value="PIN_Nob1-like"/>
    <property type="match status" value="1"/>
</dbReference>
<dbReference type="InterPro" id="IPR033411">
    <property type="entry name" value="Ribonuclease_PIN"/>
</dbReference>
<evidence type="ECO:0000256" key="8">
    <source>
        <dbReference type="ARBA" id="ARBA00022801"/>
    </source>
</evidence>
<accession>A0A9Q4KTA9</accession>
<dbReference type="InterPro" id="IPR029060">
    <property type="entry name" value="PIN-like_dom_sf"/>
</dbReference>
<evidence type="ECO:0000256" key="1">
    <source>
        <dbReference type="ARBA" id="ARBA00001936"/>
    </source>
</evidence>
<dbReference type="GO" id="GO:0004521">
    <property type="term" value="F:RNA endonuclease activity"/>
    <property type="evidence" value="ECO:0007669"/>
    <property type="project" value="UniProtKB-ARBA"/>
</dbReference>
<sequence length="164" mass="18122">MDEKGDEENKRVVLDASVFFAEVPVDGDIYTTPDVLDEIKTQTARMRLALLEEQGLRVHAPGPEALAEVSEAARKTGDLTVLSETDTGILALAVELNAAVMTDDFAVQNTAQRLKIPVIPILQRRAKKRTWKYRCTGCGRFWSAPGECQICGAEIRRAKSGKKY</sequence>
<dbReference type="GO" id="GO:0030490">
    <property type="term" value="P:maturation of SSU-rRNA"/>
    <property type="evidence" value="ECO:0007669"/>
    <property type="project" value="TreeGrafter"/>
</dbReference>
<keyword evidence="4" id="KW-0690">Ribosome biogenesis</keyword>
<dbReference type="FunFam" id="3.40.50.1010:FF:000020">
    <property type="entry name" value="20S-pre-rRNA D-site endonuclease NOB1"/>
    <property type="match status" value="1"/>
</dbReference>
<evidence type="ECO:0000259" key="10">
    <source>
        <dbReference type="Pfam" id="PF17146"/>
    </source>
</evidence>
<feature type="domain" description="Ribonuclease PIN" evidence="10">
    <location>
        <begin position="12"/>
        <end position="96"/>
    </location>
</feature>
<comment type="function">
    <text evidence="9">Toxic component of a type II toxin-antitoxin (TA) system. Processes pre-16S-rRNA at its 3' end (the D-site) to yield the mature 3' end.</text>
</comment>
<evidence type="ECO:0000256" key="9">
    <source>
        <dbReference type="ARBA" id="ARBA00045770"/>
    </source>
</evidence>
<keyword evidence="5" id="KW-1277">Toxin-antitoxin system</keyword>
<dbReference type="Pfam" id="PF17146">
    <property type="entry name" value="PIN_6"/>
    <property type="match status" value="1"/>
</dbReference>
<evidence type="ECO:0000313" key="11">
    <source>
        <dbReference type="EMBL" id="MDE4908219.1"/>
    </source>
</evidence>
<keyword evidence="8" id="KW-0378">Hydrolase</keyword>
<protein>
    <recommendedName>
        <fullName evidence="3">Endoribonuclease Nob1</fullName>
    </recommendedName>
</protein>
<gene>
    <name evidence="11" type="ORF">L0665_06300</name>
</gene>
<dbReference type="EMBL" id="JAKELO010000002">
    <property type="protein sequence ID" value="MDE4908219.1"/>
    <property type="molecule type" value="Genomic_DNA"/>
</dbReference>
<keyword evidence="12" id="KW-1185">Reference proteome</keyword>
<organism evidence="11 12">
    <name type="scientific">Methanogenium marinum</name>
    <dbReference type="NCBI Taxonomy" id="348610"/>
    <lineage>
        <taxon>Archaea</taxon>
        <taxon>Methanobacteriati</taxon>
        <taxon>Methanobacteriota</taxon>
        <taxon>Stenosarchaea group</taxon>
        <taxon>Methanomicrobia</taxon>
        <taxon>Methanomicrobiales</taxon>
        <taxon>Methanomicrobiaceae</taxon>
        <taxon>Methanogenium</taxon>
    </lineage>
</organism>
<evidence type="ECO:0000256" key="7">
    <source>
        <dbReference type="ARBA" id="ARBA00022723"/>
    </source>
</evidence>
<keyword evidence="6" id="KW-0540">Nuclease</keyword>
<comment type="caution">
    <text evidence="11">The sequence shown here is derived from an EMBL/GenBank/DDBJ whole genome shotgun (WGS) entry which is preliminary data.</text>
</comment>
<proteinExistence type="inferred from homology"/>
<dbReference type="RefSeq" id="WP_274924853.1">
    <property type="nucleotide sequence ID" value="NZ_JAKELO010000002.1"/>
</dbReference>
<evidence type="ECO:0000313" key="12">
    <source>
        <dbReference type="Proteomes" id="UP001143747"/>
    </source>
</evidence>
<dbReference type="Gene3D" id="2.20.28.10">
    <property type="match status" value="1"/>
</dbReference>
<dbReference type="GO" id="GO:0005737">
    <property type="term" value="C:cytoplasm"/>
    <property type="evidence" value="ECO:0007669"/>
    <property type="project" value="UniProtKB-ARBA"/>
</dbReference>
<dbReference type="GO" id="GO:0016787">
    <property type="term" value="F:hydrolase activity"/>
    <property type="evidence" value="ECO:0007669"/>
    <property type="project" value="UniProtKB-KW"/>
</dbReference>
<name>A0A9Q4KTA9_9EURY</name>
<evidence type="ECO:0000256" key="3">
    <source>
        <dbReference type="ARBA" id="ARBA00021078"/>
    </source>
</evidence>
<dbReference type="PANTHER" id="PTHR12814">
    <property type="entry name" value="RNA-BINDING PROTEIN NOB1"/>
    <property type="match status" value="1"/>
</dbReference>
<dbReference type="InterPro" id="IPR039907">
    <property type="entry name" value="NOB1"/>
</dbReference>
<comment type="cofactor">
    <cofactor evidence="1">
        <name>Mn(2+)</name>
        <dbReference type="ChEBI" id="CHEBI:29035"/>
    </cofactor>
</comment>